<organism evidence="3 4">
    <name type="scientific">Chloropicon primus</name>
    <dbReference type="NCBI Taxonomy" id="1764295"/>
    <lineage>
        <taxon>Eukaryota</taxon>
        <taxon>Viridiplantae</taxon>
        <taxon>Chlorophyta</taxon>
        <taxon>Chloropicophyceae</taxon>
        <taxon>Chloropicales</taxon>
        <taxon>Chloropicaceae</taxon>
        <taxon>Chloropicon</taxon>
    </lineage>
</organism>
<sequence length="221" mass="23523">MRSTMVSTGRIGGRVGGRETRRWAQGNQGRERTKGIEDLPGRYTGKKRVVAKAEPGAVVETVTSASLAAPISVEAVVSNPTYVLGGIVACLVAAGGALAARGGSGGSSISRLMQAAEVAEETWGRIKAEEQATLGRLQENLTGLDEDRKAVDAARRALEEAEAQVKRREEDAEAISAQQQELRVKSAEAWIENWRANQKLQDLQGTLRVNSSLSDKKKGGG</sequence>
<feature type="region of interest" description="Disordered" evidence="2">
    <location>
        <begin position="1"/>
        <end position="40"/>
    </location>
</feature>
<evidence type="ECO:0000256" key="1">
    <source>
        <dbReference type="SAM" id="Coils"/>
    </source>
</evidence>
<protein>
    <submittedName>
        <fullName evidence="3">Uncharacterized protein</fullName>
    </submittedName>
</protein>
<dbReference type="Proteomes" id="UP000316726">
    <property type="component" value="Chromosome 2"/>
</dbReference>
<proteinExistence type="predicted"/>
<accession>A0A5B8MGE4</accession>
<dbReference type="EMBL" id="CP031035">
    <property type="protein sequence ID" value="QDZ19411.1"/>
    <property type="molecule type" value="Genomic_DNA"/>
</dbReference>
<evidence type="ECO:0000256" key="2">
    <source>
        <dbReference type="SAM" id="MobiDB-lite"/>
    </source>
</evidence>
<keyword evidence="1" id="KW-0175">Coiled coil</keyword>
<evidence type="ECO:0000313" key="3">
    <source>
        <dbReference type="EMBL" id="QDZ19411.1"/>
    </source>
</evidence>
<evidence type="ECO:0000313" key="4">
    <source>
        <dbReference type="Proteomes" id="UP000316726"/>
    </source>
</evidence>
<feature type="compositionally biased region" description="Basic and acidic residues" evidence="2">
    <location>
        <begin position="29"/>
        <end position="40"/>
    </location>
</feature>
<keyword evidence="4" id="KW-1185">Reference proteome</keyword>
<gene>
    <name evidence="3" type="ORF">A3770_02p19290</name>
</gene>
<dbReference type="AlphaFoldDB" id="A0A5B8MGE4"/>
<feature type="coiled-coil region" evidence="1">
    <location>
        <begin position="127"/>
        <end position="178"/>
    </location>
</feature>
<reference evidence="3 4" key="1">
    <citation type="submission" date="2018-07" db="EMBL/GenBank/DDBJ databases">
        <title>The complete nuclear genome of the prasinophyte Chloropicon primus (CCMP1205).</title>
        <authorList>
            <person name="Pombert J.-F."/>
            <person name="Otis C."/>
            <person name="Turmel M."/>
            <person name="Lemieux C."/>
        </authorList>
    </citation>
    <scope>NUCLEOTIDE SEQUENCE [LARGE SCALE GENOMIC DNA]</scope>
    <source>
        <strain evidence="3 4">CCMP1205</strain>
    </source>
</reference>
<name>A0A5B8MGE4_9CHLO</name>